<reference evidence="3 4" key="1">
    <citation type="journal article" date="2017" name="ISME J.">
        <title>Energy and carbon metabolisms in a deep terrestrial subsurface fluid microbial community.</title>
        <authorList>
            <person name="Momper L."/>
            <person name="Jungbluth S.P."/>
            <person name="Lee M.D."/>
            <person name="Amend J.P."/>
        </authorList>
    </citation>
    <scope>NUCLEOTIDE SEQUENCE [LARGE SCALE GENOMIC DNA]</scope>
    <source>
        <strain evidence="3">SURF_5</strain>
    </source>
</reference>
<evidence type="ECO:0000313" key="3">
    <source>
        <dbReference type="EMBL" id="RJP26348.1"/>
    </source>
</evidence>
<gene>
    <name evidence="3" type="ORF">C4520_00745</name>
</gene>
<accession>A0A3A4P0S8</accession>
<evidence type="ECO:0008006" key="5">
    <source>
        <dbReference type="Google" id="ProtNLM"/>
    </source>
</evidence>
<name>A0A3A4P0S8_ABYX5</name>
<feature type="region of interest" description="Disordered" evidence="1">
    <location>
        <begin position="337"/>
        <end position="372"/>
    </location>
</feature>
<keyword evidence="2" id="KW-0732">Signal</keyword>
<feature type="signal peptide" evidence="2">
    <location>
        <begin position="1"/>
        <end position="20"/>
    </location>
</feature>
<dbReference type="EMBL" id="QZKU01000009">
    <property type="protein sequence ID" value="RJP26348.1"/>
    <property type="molecule type" value="Genomic_DNA"/>
</dbReference>
<feature type="compositionally biased region" description="Polar residues" evidence="1">
    <location>
        <begin position="343"/>
        <end position="353"/>
    </location>
</feature>
<evidence type="ECO:0000256" key="2">
    <source>
        <dbReference type="SAM" id="SignalP"/>
    </source>
</evidence>
<feature type="compositionally biased region" description="Basic and acidic residues" evidence="1">
    <location>
        <begin position="356"/>
        <end position="372"/>
    </location>
</feature>
<evidence type="ECO:0000256" key="1">
    <source>
        <dbReference type="SAM" id="MobiDB-lite"/>
    </source>
</evidence>
<comment type="caution">
    <text evidence="3">The sequence shown here is derived from an EMBL/GenBank/DDBJ whole genome shotgun (WGS) entry which is preliminary data.</text>
</comment>
<dbReference type="AlphaFoldDB" id="A0A3A4P0S8"/>
<dbReference type="Proteomes" id="UP000265882">
    <property type="component" value="Unassembled WGS sequence"/>
</dbReference>
<sequence length="387" mass="41897">MRFILAMILVFSFTAEPAAAAVSPSCSSNLDVIKFKDSSFEMAGDVISEDEQRVVMRPENGGRIELRRELIDKIEYDIRPPKQVTTEELVNGFTHCVAGLIGNEKEFRVVKVRPESVYLNLGAEGGARPGIELSIYREGEKVLDPGTGSLLGKEKDFIGVVQIIIVEEEFAKAVPVDVSADRFQEGDTGIYMPRSPVLAIAGVMTDDGQESPYGMLLSEKLIGKFSEDSNLRVIERRHLGKVLRELAIQNALLTPLSDRLSADAQKRPAKIGTLEADATGPALDSSIAEKVKGIEGADAIVFGTVTDVDGKGAVNLRVVDTSSAAILFSTYKMVGNPEKPIEASSSGDETVSSDGAVERTEARPVRGESPDKLGDLLDRILRALYQR</sequence>
<evidence type="ECO:0000313" key="4">
    <source>
        <dbReference type="Proteomes" id="UP000265882"/>
    </source>
</evidence>
<organism evidence="3 4">
    <name type="scientific">Abyssobacteria bacterium (strain SURF_5)</name>
    <dbReference type="NCBI Taxonomy" id="2093360"/>
    <lineage>
        <taxon>Bacteria</taxon>
        <taxon>Pseudomonadati</taxon>
        <taxon>Candidatus Hydrogenedentota</taxon>
        <taxon>Candidatus Abyssobacteria</taxon>
    </lineage>
</organism>
<proteinExistence type="predicted"/>
<protein>
    <recommendedName>
        <fullName evidence="5">FlgO domain-containing protein</fullName>
    </recommendedName>
</protein>
<feature type="chain" id="PRO_5017211761" description="FlgO domain-containing protein" evidence="2">
    <location>
        <begin position="21"/>
        <end position="387"/>
    </location>
</feature>